<dbReference type="EMBL" id="QYUN01000003">
    <property type="protein sequence ID" value="RJF96869.1"/>
    <property type="molecule type" value="Genomic_DNA"/>
</dbReference>
<evidence type="ECO:0000259" key="2">
    <source>
        <dbReference type="SMART" id="SM00470"/>
    </source>
</evidence>
<sequence>MSIKDRLSKKMEGLVVPAKGEPGAVQSPLRTGPGQMLMVNSLMKESNAKVAELEDRLKQFDGALPVRLIAPEKIVASHWANRSAQNFDTADFIALKDEIANAQGNVQPIKVRPVKGQDDLYEIVFGHRRHRACLELGLPVLAMVEEVSDAELFKEMDRENRARLDLSPWEQGMMYRRALDEKLFASQEQLAKELGIDAGNLSKALKLATLDSSMVDAFSSPLDLQYRWAKPLAEALKADQAAVLLRAKMLKEKRQDGLSAKGVFDALVGTPAKAGATEITIDGEVRATITHNGDDVSIRFAKGAVGVDRVQELKWILEEWLKG</sequence>
<evidence type="ECO:0000313" key="4">
    <source>
        <dbReference type="Proteomes" id="UP000285190"/>
    </source>
</evidence>
<dbReference type="AlphaFoldDB" id="A0A418WW88"/>
<comment type="similarity">
    <text evidence="1">Belongs to the ParB family.</text>
</comment>
<dbReference type="NCBIfam" id="TIGR00180">
    <property type="entry name" value="parB_part"/>
    <property type="match status" value="1"/>
</dbReference>
<feature type="domain" description="ParB-like N-terminal" evidence="2">
    <location>
        <begin position="67"/>
        <end position="161"/>
    </location>
</feature>
<dbReference type="Proteomes" id="UP000285190">
    <property type="component" value="Unassembled WGS sequence"/>
</dbReference>
<dbReference type="InterPro" id="IPR037972">
    <property type="entry name" value="RepB_N"/>
</dbReference>
<dbReference type="InterPro" id="IPR036086">
    <property type="entry name" value="ParB/Sulfiredoxin_sf"/>
</dbReference>
<dbReference type="CDD" id="cd16405">
    <property type="entry name" value="RepB_like_N"/>
    <property type="match status" value="1"/>
</dbReference>
<dbReference type="GO" id="GO:0005694">
    <property type="term" value="C:chromosome"/>
    <property type="evidence" value="ECO:0007669"/>
    <property type="project" value="TreeGrafter"/>
</dbReference>
<dbReference type="Gene3D" id="1.10.10.2830">
    <property type="match status" value="1"/>
</dbReference>
<proteinExistence type="inferred from homology"/>
<dbReference type="Gene3D" id="3.90.1530.30">
    <property type="match status" value="1"/>
</dbReference>
<dbReference type="InterPro" id="IPR050336">
    <property type="entry name" value="Chromosome_partition/occlusion"/>
</dbReference>
<evidence type="ECO:0000256" key="1">
    <source>
        <dbReference type="ARBA" id="ARBA00006295"/>
    </source>
</evidence>
<dbReference type="SUPFAM" id="SSF110849">
    <property type="entry name" value="ParB/Sulfiredoxin"/>
    <property type="match status" value="1"/>
</dbReference>
<name>A0A418WW88_9BURK</name>
<dbReference type="InterPro" id="IPR004437">
    <property type="entry name" value="ParB/RepB/Spo0J"/>
</dbReference>
<accession>A0A418WW88</accession>
<dbReference type="OrthoDB" id="8677451at2"/>
<dbReference type="SMART" id="SM00470">
    <property type="entry name" value="ParB"/>
    <property type="match status" value="1"/>
</dbReference>
<dbReference type="Pfam" id="PF18090">
    <property type="entry name" value="SoPB_HTH"/>
    <property type="match status" value="1"/>
</dbReference>
<dbReference type="RefSeq" id="WP_119743006.1">
    <property type="nucleotide sequence ID" value="NZ_QYUN01000003.1"/>
</dbReference>
<dbReference type="PANTHER" id="PTHR33375">
    <property type="entry name" value="CHROMOSOME-PARTITIONING PROTEIN PARB-RELATED"/>
    <property type="match status" value="1"/>
</dbReference>
<keyword evidence="4" id="KW-1185">Reference proteome</keyword>
<comment type="caution">
    <text evidence="3">The sequence shown here is derived from an EMBL/GenBank/DDBJ whole genome shotgun (WGS) entry which is preliminary data.</text>
</comment>
<dbReference type="PANTHER" id="PTHR33375:SF1">
    <property type="entry name" value="CHROMOSOME-PARTITIONING PROTEIN PARB-RELATED"/>
    <property type="match status" value="1"/>
</dbReference>
<dbReference type="GO" id="GO:0003677">
    <property type="term" value="F:DNA binding"/>
    <property type="evidence" value="ECO:0007669"/>
    <property type="project" value="InterPro"/>
</dbReference>
<dbReference type="InterPro" id="IPR003115">
    <property type="entry name" value="ParB_N"/>
</dbReference>
<dbReference type="SUPFAM" id="SSF109709">
    <property type="entry name" value="KorB DNA-binding domain-like"/>
    <property type="match status" value="1"/>
</dbReference>
<dbReference type="InterPro" id="IPR040873">
    <property type="entry name" value="SoPB_HTH"/>
</dbReference>
<reference evidence="3 4" key="1">
    <citation type="submission" date="2018-09" db="EMBL/GenBank/DDBJ databases">
        <authorList>
            <person name="Zhu H."/>
        </authorList>
    </citation>
    <scope>NUCLEOTIDE SEQUENCE [LARGE SCALE GENOMIC DNA]</scope>
    <source>
        <strain evidence="3 4">K2R10-39</strain>
    </source>
</reference>
<dbReference type="GO" id="GO:0007059">
    <property type="term" value="P:chromosome segregation"/>
    <property type="evidence" value="ECO:0007669"/>
    <property type="project" value="TreeGrafter"/>
</dbReference>
<evidence type="ECO:0000313" key="3">
    <source>
        <dbReference type="EMBL" id="RJF96869.1"/>
    </source>
</evidence>
<dbReference type="Pfam" id="PF02195">
    <property type="entry name" value="ParB_N"/>
    <property type="match status" value="1"/>
</dbReference>
<gene>
    <name evidence="3" type="ORF">D3870_21040</name>
</gene>
<protein>
    <submittedName>
        <fullName evidence="3">ParB/RepB/Spo0J family partition protein</fullName>
    </submittedName>
</protein>
<organism evidence="3 4">
    <name type="scientific">Noviherbaspirillum cavernae</name>
    <dbReference type="NCBI Taxonomy" id="2320862"/>
    <lineage>
        <taxon>Bacteria</taxon>
        <taxon>Pseudomonadati</taxon>
        <taxon>Pseudomonadota</taxon>
        <taxon>Betaproteobacteria</taxon>
        <taxon>Burkholderiales</taxon>
        <taxon>Oxalobacteraceae</taxon>
        <taxon>Noviherbaspirillum</taxon>
    </lineage>
</organism>